<feature type="domain" description="NERD" evidence="1">
    <location>
        <begin position="49"/>
        <end position="169"/>
    </location>
</feature>
<evidence type="ECO:0000313" key="3">
    <source>
        <dbReference type="Proteomes" id="UP000074108"/>
    </source>
</evidence>
<accession>A0A147K5W6</accession>
<sequence length="327" mass="38736">MKIERGIFIHYKELVKPISLRQYDAAIARLVHYPEKREEMIIERGKLAAGYRGQLAFDYYLRLIQNESCYVLHNIRLRLNDAFFQMDTLLLTNRFLLIIEVKNVIGDLIFDFEFQQLIKDRESTREIYNCPIQQVMNQHQKLQHWLRLNKMVNIPIYSIVVLTNPKCFIKEVKGDRNFIKSKLMRSSRFNIFFVGLTNSVSNEVLMDRETNQLAKRFVQYHTPQILNIYERHDISQQTISHGVICHDCQYFFTLYSPNSTCPTCSRPQKSLIHQNVSDYSLLVSPTFTNVEIRNFLNVPSRYTMKRLLKSSPQVKYSSSTYHHPLHD</sequence>
<dbReference type="Pfam" id="PF08378">
    <property type="entry name" value="NERD"/>
    <property type="match status" value="1"/>
</dbReference>
<proteinExistence type="predicted"/>
<dbReference type="InterPro" id="IPR011528">
    <property type="entry name" value="NERD"/>
</dbReference>
<evidence type="ECO:0000259" key="1">
    <source>
        <dbReference type="PROSITE" id="PS50965"/>
    </source>
</evidence>
<dbReference type="RefSeq" id="WP_059351603.1">
    <property type="nucleotide sequence ID" value="NZ_LDYG01000042.1"/>
</dbReference>
<evidence type="ECO:0000313" key="2">
    <source>
        <dbReference type="EMBL" id="KUP05170.1"/>
    </source>
</evidence>
<name>A0A147K5W6_9BACI</name>
<dbReference type="OrthoDB" id="569879at2"/>
<reference evidence="2 3" key="1">
    <citation type="journal article" date="2016" name="Front. Microbiol.">
        <title>Microevolution Analysis of Bacillus coahuilensis Unveils Differences in Phosphorus Acquisition Strategies and Their Regulation.</title>
        <authorList>
            <person name="Gomez-Lunar Z."/>
            <person name="Hernandez-Gonzalez I."/>
            <person name="Rodriguez-Torres M.D."/>
            <person name="Souza V."/>
            <person name="Olmedo-Alvarez G."/>
        </authorList>
    </citation>
    <scope>NUCLEOTIDE SEQUENCE [LARGE SCALE GENOMIC DNA]</scope>
    <source>
        <strain evidence="3">p1.1.43</strain>
    </source>
</reference>
<dbReference type="PROSITE" id="PS50965">
    <property type="entry name" value="NERD"/>
    <property type="match status" value="1"/>
</dbReference>
<dbReference type="PATRIC" id="fig|1150625.3.peg.2731"/>
<keyword evidence="3" id="KW-1185">Reference proteome</keyword>
<dbReference type="Proteomes" id="UP000074108">
    <property type="component" value="Unassembled WGS sequence"/>
</dbReference>
<organism evidence="2 3">
    <name type="scientific">Bacillus coahuilensis p1.1.43</name>
    <dbReference type="NCBI Taxonomy" id="1150625"/>
    <lineage>
        <taxon>Bacteria</taxon>
        <taxon>Bacillati</taxon>
        <taxon>Bacillota</taxon>
        <taxon>Bacilli</taxon>
        <taxon>Bacillales</taxon>
        <taxon>Bacillaceae</taxon>
        <taxon>Bacillus</taxon>
    </lineage>
</organism>
<dbReference type="STRING" id="1150625.Q75_12980"/>
<protein>
    <recommendedName>
        <fullName evidence="1">NERD domain-containing protein</fullName>
    </recommendedName>
</protein>
<gene>
    <name evidence="2" type="ORF">Q75_12980</name>
</gene>
<comment type="caution">
    <text evidence="2">The sequence shown here is derived from an EMBL/GenBank/DDBJ whole genome shotgun (WGS) entry which is preliminary data.</text>
</comment>
<dbReference type="AlphaFoldDB" id="A0A147K5W6"/>
<dbReference type="EMBL" id="LDYG01000042">
    <property type="protein sequence ID" value="KUP05170.1"/>
    <property type="molecule type" value="Genomic_DNA"/>
</dbReference>